<dbReference type="SUPFAM" id="SSF49452">
    <property type="entry name" value="Starch-binding domain-like"/>
    <property type="match status" value="1"/>
</dbReference>
<evidence type="ECO:0000256" key="2">
    <source>
        <dbReference type="ARBA" id="ARBA00022448"/>
    </source>
</evidence>
<accession>A0A4Y9S1F4</accession>
<dbReference type="InterPro" id="IPR013784">
    <property type="entry name" value="Carb-bd-like_fold"/>
</dbReference>
<evidence type="ECO:0000256" key="6">
    <source>
        <dbReference type="ARBA" id="ARBA00023237"/>
    </source>
</evidence>
<dbReference type="GO" id="GO:0030246">
    <property type="term" value="F:carbohydrate binding"/>
    <property type="evidence" value="ECO:0007669"/>
    <property type="project" value="InterPro"/>
</dbReference>
<reference evidence="10 11" key="1">
    <citation type="submission" date="2019-03" db="EMBL/GenBank/DDBJ databases">
        <title>Draft genome of Brevundimonas sp. a heavy metal resistant soil bacteria.</title>
        <authorList>
            <person name="Soto J."/>
        </authorList>
    </citation>
    <scope>NUCLEOTIDE SEQUENCE [LARGE SCALE GENOMIC DNA]</scope>
    <source>
        <strain evidence="10 11">B-10</strain>
    </source>
</reference>
<dbReference type="Pfam" id="PF13620">
    <property type="entry name" value="CarboxypepD_reg"/>
    <property type="match status" value="1"/>
</dbReference>
<dbReference type="Gene3D" id="2.60.40.1120">
    <property type="entry name" value="Carboxypeptidase-like, regulatory domain"/>
    <property type="match status" value="1"/>
</dbReference>
<keyword evidence="10" id="KW-0675">Receptor</keyword>
<dbReference type="InterPro" id="IPR057601">
    <property type="entry name" value="Oar-like_b-barrel"/>
</dbReference>
<gene>
    <name evidence="10" type="ORF">EGY25_00515</name>
</gene>
<dbReference type="Pfam" id="PF25183">
    <property type="entry name" value="OMP_b-brl_4"/>
    <property type="match status" value="2"/>
</dbReference>
<evidence type="ECO:0000256" key="7">
    <source>
        <dbReference type="SAM" id="MobiDB-lite"/>
    </source>
</evidence>
<feature type="region of interest" description="Disordered" evidence="7">
    <location>
        <begin position="375"/>
        <end position="395"/>
    </location>
</feature>
<dbReference type="PANTHER" id="PTHR30069">
    <property type="entry name" value="TONB-DEPENDENT OUTER MEMBRANE RECEPTOR"/>
    <property type="match status" value="1"/>
</dbReference>
<keyword evidence="3" id="KW-1134">Transmembrane beta strand</keyword>
<feature type="signal peptide" evidence="8">
    <location>
        <begin position="1"/>
        <end position="29"/>
    </location>
</feature>
<dbReference type="GO" id="GO:0015344">
    <property type="term" value="F:siderophore uptake transmembrane transporter activity"/>
    <property type="evidence" value="ECO:0007669"/>
    <property type="project" value="TreeGrafter"/>
</dbReference>
<feature type="chain" id="PRO_5021500053" evidence="8">
    <location>
        <begin position="30"/>
        <end position="1007"/>
    </location>
</feature>
<dbReference type="PANTHER" id="PTHR30069:SF46">
    <property type="entry name" value="OAR PROTEIN"/>
    <property type="match status" value="1"/>
</dbReference>
<evidence type="ECO:0000256" key="5">
    <source>
        <dbReference type="ARBA" id="ARBA00023136"/>
    </source>
</evidence>
<evidence type="ECO:0000256" key="1">
    <source>
        <dbReference type="ARBA" id="ARBA00004571"/>
    </source>
</evidence>
<keyword evidence="11" id="KW-1185">Reference proteome</keyword>
<evidence type="ECO:0000313" key="10">
    <source>
        <dbReference type="EMBL" id="TFW15112.1"/>
    </source>
</evidence>
<protein>
    <submittedName>
        <fullName evidence="10">TonB-dependent receptor</fullName>
    </submittedName>
</protein>
<dbReference type="InterPro" id="IPR039426">
    <property type="entry name" value="TonB-dep_rcpt-like"/>
</dbReference>
<dbReference type="Gene3D" id="2.40.170.20">
    <property type="entry name" value="TonB-dependent receptor, beta-barrel domain"/>
    <property type="match status" value="1"/>
</dbReference>
<sequence>MNQFNTRKAALAAASAIAISMAFVGAAQAQNATTTLRGAVFDGQTVEAGATVVATEVSTGYATRSRVGADGRYVLSGLRPGTYRVQVTSADGQTAEETVTLSLGQVGTLNLDVAAAATTAAATDGATELGEIVVTGRRVFEVRTPEVATNVTQQQINNLPQISRNFLNFAALAPGLRVTEDDTERTISAGGQTAQAINVFIDGQNRKSLISDGGVAGQDDSRGTPFPQGAVQEFRVISQNFKAEYEQAGSAIVTAVTRSGTNEFHGDAFVFYQNPDWVAQDQISERRGAEKAPVRRLQYGASLGGPIIQDRLHFFGAYERKDEERVSQSFLNRTEYNDFFAGDLGTVSTPYEQDVFFGKLSWQVDDRQRVELSTEYKTEEDIRGAGGQNAPSRAARNNGETQAFNLRHQFQGQRFLNEFAIDYLKSSYEQSVINGGDYGREYVIFRDDVADDETDPSTLGFQYNVNNRDSTVFTAGGRADAQFLEQKSLTIRNDLTIPDLEWMGTHTIKIGAKYSMQNYFVQKDFGRNPTFIYDIEGRSEINGSQTIPVAVNLGVAVPPADVDNNVLGLYIQDDWQITDKLEINLGIRWDYEDNAVNNDYRTPDSIRDMLAAIQDLPGYDFPSYFNPSDYISDGDRKAFKGAFQPRFGFSYDVYGDERTVIFGGAGRYYDRVGFNFAFDERFKPFQLNKTIYFSNTGGPAGGQNTIAWDPAYLTAEALDPLLAAAPGAGEVFLVQNDFEPPRTDQFNIGVRQKFGRWQTALTLAAGHTEGESAWYIANALTETDGRFTGPSPTSVGYSQFRNSIFFQSTDKERDYKAIYFTADKPYNAEDRWGFNLAYTYMDATQNGSRDNGYGAFDFDYNTPELSPEYRSSSDERHRIVASGTLGLPADFLLSGIVTLGSGLPYNINDCPDAPAGGPNICWNAGNPEKRAFLPGLNFAFRQVDLRLTKGFDVFGGQRVEFIADAINIFNFTNFNAYDTGFNSPRYGAGTGVFLPTRSFQVGLRYSF</sequence>
<organism evidence="10 11">
    <name type="scientific">Brevundimonas intermedia</name>
    <dbReference type="NCBI Taxonomy" id="74315"/>
    <lineage>
        <taxon>Bacteria</taxon>
        <taxon>Pseudomonadati</taxon>
        <taxon>Pseudomonadota</taxon>
        <taxon>Alphaproteobacteria</taxon>
        <taxon>Caulobacterales</taxon>
        <taxon>Caulobacteraceae</taxon>
        <taxon>Brevundimonas</taxon>
    </lineage>
</organism>
<dbReference type="RefSeq" id="WP_135193109.1">
    <property type="nucleotide sequence ID" value="NZ_SPVH01000001.1"/>
</dbReference>
<keyword evidence="2" id="KW-0813">Transport</keyword>
<dbReference type="GO" id="GO:0044718">
    <property type="term" value="P:siderophore transmembrane transport"/>
    <property type="evidence" value="ECO:0007669"/>
    <property type="project" value="TreeGrafter"/>
</dbReference>
<dbReference type="GO" id="GO:0009279">
    <property type="term" value="C:cell outer membrane"/>
    <property type="evidence" value="ECO:0007669"/>
    <property type="project" value="UniProtKB-SubCell"/>
</dbReference>
<feature type="domain" description="TonB-dependent transporter Oar-like beta-barrel" evidence="9">
    <location>
        <begin position="256"/>
        <end position="343"/>
    </location>
</feature>
<dbReference type="InterPro" id="IPR036942">
    <property type="entry name" value="Beta-barrel_TonB_sf"/>
</dbReference>
<name>A0A4Y9S1F4_9CAUL</name>
<comment type="caution">
    <text evidence="10">The sequence shown here is derived from an EMBL/GenBank/DDBJ whole genome shotgun (WGS) entry which is preliminary data.</text>
</comment>
<dbReference type="OrthoDB" id="9768147at2"/>
<keyword evidence="5" id="KW-0472">Membrane</keyword>
<evidence type="ECO:0000313" key="11">
    <source>
        <dbReference type="Proteomes" id="UP000298216"/>
    </source>
</evidence>
<evidence type="ECO:0000256" key="3">
    <source>
        <dbReference type="ARBA" id="ARBA00022452"/>
    </source>
</evidence>
<feature type="domain" description="TonB-dependent transporter Oar-like beta-barrel" evidence="9">
    <location>
        <begin position="348"/>
        <end position="914"/>
    </location>
</feature>
<dbReference type="AlphaFoldDB" id="A0A4Y9S1F4"/>
<comment type="subcellular location">
    <subcellularLocation>
        <location evidence="1">Cell outer membrane</location>
        <topology evidence="1">Multi-pass membrane protein</topology>
    </subcellularLocation>
</comment>
<evidence type="ECO:0000259" key="9">
    <source>
        <dbReference type="Pfam" id="PF25183"/>
    </source>
</evidence>
<evidence type="ECO:0000256" key="4">
    <source>
        <dbReference type="ARBA" id="ARBA00022692"/>
    </source>
</evidence>
<dbReference type="EMBL" id="SPVH01000001">
    <property type="protein sequence ID" value="TFW15112.1"/>
    <property type="molecule type" value="Genomic_DNA"/>
</dbReference>
<keyword evidence="6" id="KW-0998">Cell outer membrane</keyword>
<evidence type="ECO:0000256" key="8">
    <source>
        <dbReference type="SAM" id="SignalP"/>
    </source>
</evidence>
<dbReference type="SUPFAM" id="SSF56935">
    <property type="entry name" value="Porins"/>
    <property type="match status" value="1"/>
</dbReference>
<keyword evidence="4" id="KW-0812">Transmembrane</keyword>
<dbReference type="Proteomes" id="UP000298216">
    <property type="component" value="Unassembled WGS sequence"/>
</dbReference>
<keyword evidence="8" id="KW-0732">Signal</keyword>
<proteinExistence type="predicted"/>